<evidence type="ECO:0000313" key="1">
    <source>
        <dbReference type="EMBL" id="KAA6412336.1"/>
    </source>
</evidence>
<gene>
    <name evidence="1" type="ORF">FRX48_04488</name>
</gene>
<organism evidence="1 2">
    <name type="scientific">Lasallia pustulata</name>
    <dbReference type="NCBI Taxonomy" id="136370"/>
    <lineage>
        <taxon>Eukaryota</taxon>
        <taxon>Fungi</taxon>
        <taxon>Dikarya</taxon>
        <taxon>Ascomycota</taxon>
        <taxon>Pezizomycotina</taxon>
        <taxon>Lecanoromycetes</taxon>
        <taxon>OSLEUM clade</taxon>
        <taxon>Umbilicariomycetidae</taxon>
        <taxon>Umbilicariales</taxon>
        <taxon>Umbilicariaceae</taxon>
        <taxon>Lasallia</taxon>
    </lineage>
</organism>
<dbReference type="EMBL" id="VXIT01000006">
    <property type="protein sequence ID" value="KAA6412336.1"/>
    <property type="molecule type" value="Genomic_DNA"/>
</dbReference>
<dbReference type="Proteomes" id="UP000324767">
    <property type="component" value="Unassembled WGS sequence"/>
</dbReference>
<dbReference type="AlphaFoldDB" id="A0A5M8PUI9"/>
<reference evidence="1 2" key="1">
    <citation type="submission" date="2019-09" db="EMBL/GenBank/DDBJ databases">
        <title>The hologenome of the rock-dwelling lichen Lasallia pustulata.</title>
        <authorList>
            <person name="Greshake Tzovaras B."/>
            <person name="Segers F."/>
            <person name="Bicker A."/>
            <person name="Dal Grande F."/>
            <person name="Otte J."/>
            <person name="Hankeln T."/>
            <person name="Schmitt I."/>
            <person name="Ebersberger I."/>
        </authorList>
    </citation>
    <scope>NUCLEOTIDE SEQUENCE [LARGE SCALE GENOMIC DNA]</scope>
    <source>
        <strain evidence="1">A1-1</strain>
    </source>
</reference>
<proteinExistence type="predicted"/>
<accession>A0A5M8PUI9</accession>
<protein>
    <submittedName>
        <fullName evidence="1">Uncharacterized protein</fullName>
    </submittedName>
</protein>
<sequence length="112" mass="13172">MSLQRKCACRKHNLPSQATAILYSWSTWRWTAAAVGITKWDGPSCGMLVKHRPHEDLRSRLQLAGRKEGTERSIRLARMDQWTWFVYRLRDALVVYREFAVLADLASYIRYQ</sequence>
<evidence type="ECO:0000313" key="2">
    <source>
        <dbReference type="Proteomes" id="UP000324767"/>
    </source>
</evidence>
<name>A0A5M8PUI9_9LECA</name>
<comment type="caution">
    <text evidence="1">The sequence shown here is derived from an EMBL/GenBank/DDBJ whole genome shotgun (WGS) entry which is preliminary data.</text>
</comment>